<evidence type="ECO:0000256" key="1">
    <source>
        <dbReference type="SAM" id="Phobius"/>
    </source>
</evidence>
<evidence type="ECO:0000313" key="2">
    <source>
        <dbReference type="EMBL" id="SFQ01463.1"/>
    </source>
</evidence>
<dbReference type="AlphaFoldDB" id="A0A1I5V1T1"/>
<organism evidence="2 3">
    <name type="scientific">Tranquillimonas alkanivorans</name>
    <dbReference type="NCBI Taxonomy" id="441119"/>
    <lineage>
        <taxon>Bacteria</taxon>
        <taxon>Pseudomonadati</taxon>
        <taxon>Pseudomonadota</taxon>
        <taxon>Alphaproteobacteria</taxon>
        <taxon>Rhodobacterales</taxon>
        <taxon>Roseobacteraceae</taxon>
        <taxon>Tranquillimonas</taxon>
    </lineage>
</organism>
<name>A0A1I5V1T1_9RHOB</name>
<dbReference type="RefSeq" id="WP_093424977.1">
    <property type="nucleotide sequence ID" value="NZ_FOXA01000026.1"/>
</dbReference>
<dbReference type="EMBL" id="FOXA01000026">
    <property type="protein sequence ID" value="SFQ01463.1"/>
    <property type="molecule type" value="Genomic_DNA"/>
</dbReference>
<reference evidence="2 3" key="1">
    <citation type="submission" date="2016-10" db="EMBL/GenBank/DDBJ databases">
        <authorList>
            <person name="de Groot N.N."/>
        </authorList>
    </citation>
    <scope>NUCLEOTIDE SEQUENCE [LARGE SCALE GENOMIC DNA]</scope>
    <source>
        <strain evidence="2 3">DSM 19547</strain>
    </source>
</reference>
<dbReference type="InterPro" id="IPR009663">
    <property type="entry name" value="PAP_PilO"/>
</dbReference>
<keyword evidence="3" id="KW-1185">Reference proteome</keyword>
<protein>
    <submittedName>
        <fullName evidence="2">Pilin accessory protein (PilO)</fullName>
    </submittedName>
</protein>
<sequence>MQIIEVQPKGAGKPAKVALGLSWFLLGADEDAARYSSNLVRKMKEPAGVRAYNRAAKSAEQFALGGKAGDRAPAAYSAAAAVAKANPDRAWLIALQLPGGEYWVCFGSNGTIMPDGDLVIEGEQEAFAAFLDAKPFAASEVVVPAGWYDRDELDPLRQTDVLKARGLEYLENLDFDKSMRVSALSNLKVPIVAGGLSIAAIFAIGAFALQPDPVPQQIRPAEPIVNVPVGPSDAEVRQQRHARYDQRKPWLEVRKVTDAFDACAEARAAVPPVVAGYTISLFECDIAGGAAHHDYKADWGYMAWVDEWIETNLSADTSLSSFERDGSGFTLTTTLTTDAVRNPDVSLMANADIRKELVMAANIEGASLVLGTQKRLDFGDPEYRARFGRTEVTITTERAHVWKDVLSTIPGFVLTAISSSGEADPVYTLKGEAYAALR</sequence>
<dbReference type="STRING" id="441119.SAMN04488047_12622"/>
<evidence type="ECO:0000313" key="3">
    <source>
        <dbReference type="Proteomes" id="UP000199356"/>
    </source>
</evidence>
<dbReference type="Pfam" id="PF06864">
    <property type="entry name" value="PAP_PilO"/>
    <property type="match status" value="1"/>
</dbReference>
<keyword evidence="1" id="KW-0472">Membrane</keyword>
<keyword evidence="1" id="KW-0812">Transmembrane</keyword>
<dbReference type="Proteomes" id="UP000199356">
    <property type="component" value="Unassembled WGS sequence"/>
</dbReference>
<accession>A0A1I5V1T1</accession>
<gene>
    <name evidence="2" type="ORF">SAMN04488047_12622</name>
</gene>
<keyword evidence="1" id="KW-1133">Transmembrane helix</keyword>
<feature type="transmembrane region" description="Helical" evidence="1">
    <location>
        <begin position="187"/>
        <end position="209"/>
    </location>
</feature>
<proteinExistence type="predicted"/>